<keyword evidence="5" id="KW-0808">Transferase</keyword>
<evidence type="ECO:0000256" key="7">
    <source>
        <dbReference type="ARBA" id="ARBA00022827"/>
    </source>
</evidence>
<dbReference type="GO" id="GO:0046872">
    <property type="term" value="F:metal ion binding"/>
    <property type="evidence" value="ECO:0007669"/>
    <property type="project" value="UniProtKB-KW"/>
</dbReference>
<evidence type="ECO:0000256" key="3">
    <source>
        <dbReference type="ARBA" id="ARBA00016337"/>
    </source>
</evidence>
<keyword evidence="6" id="KW-0479">Metal-binding</keyword>
<dbReference type="InterPro" id="IPR024932">
    <property type="entry name" value="ApbE"/>
</dbReference>
<name>A0A382AKM4_9ZZZZ</name>
<reference evidence="11" key="1">
    <citation type="submission" date="2018-05" db="EMBL/GenBank/DDBJ databases">
        <authorList>
            <person name="Lanie J.A."/>
            <person name="Ng W.-L."/>
            <person name="Kazmierczak K.M."/>
            <person name="Andrzejewski T.M."/>
            <person name="Davidsen T.M."/>
            <person name="Wayne K.J."/>
            <person name="Tettelin H."/>
            <person name="Glass J.I."/>
            <person name="Rusch D."/>
            <person name="Podicherti R."/>
            <person name="Tsui H.-C.T."/>
            <person name="Winkler M.E."/>
        </authorList>
    </citation>
    <scope>NUCLEOTIDE SEQUENCE</scope>
</reference>
<feature type="non-terminal residue" evidence="11">
    <location>
        <position position="212"/>
    </location>
</feature>
<dbReference type="Pfam" id="PF02424">
    <property type="entry name" value="ApbE"/>
    <property type="match status" value="1"/>
</dbReference>
<evidence type="ECO:0000256" key="6">
    <source>
        <dbReference type="ARBA" id="ARBA00022723"/>
    </source>
</evidence>
<evidence type="ECO:0000256" key="9">
    <source>
        <dbReference type="ARBA" id="ARBA00031306"/>
    </source>
</evidence>
<dbReference type="Gene3D" id="3.10.520.10">
    <property type="entry name" value="ApbE-like domains"/>
    <property type="match status" value="1"/>
</dbReference>
<dbReference type="InterPro" id="IPR003374">
    <property type="entry name" value="ApbE-like_sf"/>
</dbReference>
<evidence type="ECO:0000313" key="11">
    <source>
        <dbReference type="EMBL" id="SVB01801.1"/>
    </source>
</evidence>
<dbReference type="EMBL" id="UINC01025710">
    <property type="protein sequence ID" value="SVB01801.1"/>
    <property type="molecule type" value="Genomic_DNA"/>
</dbReference>
<gene>
    <name evidence="11" type="ORF">METZ01_LOCUS154655</name>
</gene>
<organism evidence="11">
    <name type="scientific">marine metagenome</name>
    <dbReference type="NCBI Taxonomy" id="408172"/>
    <lineage>
        <taxon>unclassified sequences</taxon>
        <taxon>metagenomes</taxon>
        <taxon>ecological metagenomes</taxon>
    </lineage>
</organism>
<sequence>MKTVKLAQYAMATRFELVLHGDDETDLRAIGEEVFNEISALSEQLNYHCPDSEVSHINANASLGPVTVEPGLFRLLQEAKLIHKLSGGAFDITIAPLMRCWGFADGPRLVPSPRALAEARQCVGMDWVHLDADNFTVQFERSGVQVDLGAVGKGYALEIANEVLREAGVASALIHGGTSSVCAIGTPLDGEFWNIAIEHPDTAVPDHERIVA</sequence>
<evidence type="ECO:0000256" key="1">
    <source>
        <dbReference type="ARBA" id="ARBA00001946"/>
    </source>
</evidence>
<keyword evidence="7" id="KW-0274">FAD</keyword>
<dbReference type="PANTHER" id="PTHR30040:SF2">
    <property type="entry name" value="FAD:PROTEIN FMN TRANSFERASE"/>
    <property type="match status" value="1"/>
</dbReference>
<comment type="cofactor">
    <cofactor evidence="1">
        <name>Mg(2+)</name>
        <dbReference type="ChEBI" id="CHEBI:18420"/>
    </cofactor>
</comment>
<keyword evidence="8" id="KW-0460">Magnesium</keyword>
<proteinExistence type="predicted"/>
<evidence type="ECO:0000256" key="10">
    <source>
        <dbReference type="ARBA" id="ARBA00048540"/>
    </source>
</evidence>
<dbReference type="AlphaFoldDB" id="A0A382AKM4"/>
<comment type="catalytic activity">
    <reaction evidence="10">
        <text>L-threonyl-[protein] + FAD = FMN-L-threonyl-[protein] + AMP + H(+)</text>
        <dbReference type="Rhea" id="RHEA:36847"/>
        <dbReference type="Rhea" id="RHEA-COMP:11060"/>
        <dbReference type="Rhea" id="RHEA-COMP:11061"/>
        <dbReference type="ChEBI" id="CHEBI:15378"/>
        <dbReference type="ChEBI" id="CHEBI:30013"/>
        <dbReference type="ChEBI" id="CHEBI:57692"/>
        <dbReference type="ChEBI" id="CHEBI:74257"/>
        <dbReference type="ChEBI" id="CHEBI:456215"/>
        <dbReference type="EC" id="2.7.1.180"/>
    </reaction>
</comment>
<evidence type="ECO:0000256" key="5">
    <source>
        <dbReference type="ARBA" id="ARBA00022679"/>
    </source>
</evidence>
<protein>
    <recommendedName>
        <fullName evidence="3">FAD:protein FMN transferase</fullName>
        <ecNumber evidence="2">2.7.1.180</ecNumber>
    </recommendedName>
    <alternativeName>
        <fullName evidence="9">Flavin transferase</fullName>
    </alternativeName>
</protein>
<dbReference type="PANTHER" id="PTHR30040">
    <property type="entry name" value="THIAMINE BIOSYNTHESIS LIPOPROTEIN APBE"/>
    <property type="match status" value="1"/>
</dbReference>
<evidence type="ECO:0000256" key="8">
    <source>
        <dbReference type="ARBA" id="ARBA00022842"/>
    </source>
</evidence>
<keyword evidence="4" id="KW-0285">Flavoprotein</keyword>
<accession>A0A382AKM4</accession>
<evidence type="ECO:0000256" key="2">
    <source>
        <dbReference type="ARBA" id="ARBA00011955"/>
    </source>
</evidence>
<evidence type="ECO:0000256" key="4">
    <source>
        <dbReference type="ARBA" id="ARBA00022630"/>
    </source>
</evidence>
<dbReference type="GO" id="GO:0016740">
    <property type="term" value="F:transferase activity"/>
    <property type="evidence" value="ECO:0007669"/>
    <property type="project" value="UniProtKB-KW"/>
</dbReference>
<dbReference type="EC" id="2.7.1.180" evidence="2"/>
<dbReference type="SUPFAM" id="SSF143631">
    <property type="entry name" value="ApbE-like"/>
    <property type="match status" value="1"/>
</dbReference>